<dbReference type="PROSITE" id="PS00122">
    <property type="entry name" value="CARBOXYLESTERASE_B_1"/>
    <property type="match status" value="1"/>
</dbReference>
<dbReference type="PANTHER" id="PTHR11559">
    <property type="entry name" value="CARBOXYLESTERASE"/>
    <property type="match status" value="1"/>
</dbReference>
<dbReference type="SUPFAM" id="SSF53474">
    <property type="entry name" value="alpha/beta-Hydrolases"/>
    <property type="match status" value="1"/>
</dbReference>
<evidence type="ECO:0000259" key="4">
    <source>
        <dbReference type="Pfam" id="PF00135"/>
    </source>
</evidence>
<dbReference type="InterPro" id="IPR029058">
    <property type="entry name" value="AB_hydrolase_fold"/>
</dbReference>
<dbReference type="Proteomes" id="UP000294847">
    <property type="component" value="Chromosome 1"/>
</dbReference>
<sequence length="601" mass="64323">MTAMPTPSPPRVKLRQGAYVGKTRPSSTHYPKPLAEFLGVPFAQSTAGENRFRRPQPLPTACPGDAADVAAVKFGQQCPGVLLPPEGIQTGEDCLNANIYVPANRAGNGGRDRLLPVIVYVHGGAFNMGLGAERNMASFVSCAAEDVVGVSFNYRVGPLGFLPSVAAAKEGVLNLGLMDQQMLLAWVQENIAQFGGDAGNVTVMGLSAGAHSIGHHLIYYATTAASAPAPFHKAILESGGPLARSVLKPTHQRHVTQLRDFLTALDMQNLPQADILQALRNIPVDDIHSAALNIWVKYSRSVCWPFQPTIDGVTIPDMPISSLRRGQVLKIPILTGFNTHEGANFVPAATDTDIEFRSFFKMLIPGASDAEDLDPLALQAYPDPTATPAAAQLYHPIPRGHGRQWARIEAAYAHYAYVCPVLQFADMLSATTTDSVYVYHFAPLSPPLATANHADNAPFAAHDASLLGPLRVRKADKQQPSAPYPGLMAISDALHSAYVRFIASRDGDPNAGAAAGSFWPPFDSPSAAKGAATAGQVLVFGWGNDERLGPAGSGSRGIAAIVQSLSRRELELCRFWWDRVELSQGLGQRLPVRLASRKSRL</sequence>
<dbReference type="InterPro" id="IPR002018">
    <property type="entry name" value="CarbesteraseB"/>
</dbReference>
<organism evidence="5 6">
    <name type="scientific">Pyricularia oryzae</name>
    <name type="common">Rice blast fungus</name>
    <name type="synonym">Magnaporthe oryzae</name>
    <dbReference type="NCBI Taxonomy" id="318829"/>
    <lineage>
        <taxon>Eukaryota</taxon>
        <taxon>Fungi</taxon>
        <taxon>Dikarya</taxon>
        <taxon>Ascomycota</taxon>
        <taxon>Pezizomycotina</taxon>
        <taxon>Sordariomycetes</taxon>
        <taxon>Sordariomycetidae</taxon>
        <taxon>Magnaporthales</taxon>
        <taxon>Pyriculariaceae</taxon>
        <taxon>Pyricularia</taxon>
    </lineage>
</organism>
<dbReference type="EMBL" id="CP034204">
    <property type="protein sequence ID" value="QBZ53925.1"/>
    <property type="molecule type" value="Genomic_DNA"/>
</dbReference>
<evidence type="ECO:0000313" key="6">
    <source>
        <dbReference type="Proteomes" id="UP000294847"/>
    </source>
</evidence>
<accession>A0A4V1C4S7</accession>
<reference evidence="5 6" key="1">
    <citation type="journal article" date="2019" name="Mol. Biol. Evol.">
        <title>Blast fungal genomes show frequent chromosomal changes, gene gains and losses, and effector gene turnover.</title>
        <authorList>
            <person name="Gomez Luciano L.B."/>
            <person name="Jason Tsai I."/>
            <person name="Chuma I."/>
            <person name="Tosa Y."/>
            <person name="Chen Y.H."/>
            <person name="Li J.Y."/>
            <person name="Li M.Y."/>
            <person name="Jade Lu M.Y."/>
            <person name="Nakayashiki H."/>
            <person name="Li W.H."/>
        </authorList>
    </citation>
    <scope>NUCLEOTIDE SEQUENCE [LARGE SCALE GENOMIC DNA]</scope>
    <source>
        <strain evidence="5">MZ5-1-6</strain>
    </source>
</reference>
<protein>
    <recommendedName>
        <fullName evidence="3">Carboxylic ester hydrolase</fullName>
        <ecNumber evidence="3">3.1.1.-</ecNumber>
    </recommendedName>
</protein>
<dbReference type="EC" id="3.1.1.-" evidence="3"/>
<evidence type="ECO:0000256" key="1">
    <source>
        <dbReference type="ARBA" id="ARBA00005964"/>
    </source>
</evidence>
<keyword evidence="2 3" id="KW-0378">Hydrolase</keyword>
<dbReference type="InterPro" id="IPR019826">
    <property type="entry name" value="Carboxylesterase_B_AS"/>
</dbReference>
<gene>
    <name evidence="5" type="ORF">PoMZ_09615</name>
</gene>
<name>A0A4V1C4S7_PYROR</name>
<dbReference type="Gene3D" id="3.40.50.1820">
    <property type="entry name" value="alpha/beta hydrolase"/>
    <property type="match status" value="1"/>
</dbReference>
<evidence type="ECO:0000313" key="5">
    <source>
        <dbReference type="EMBL" id="QBZ53925.1"/>
    </source>
</evidence>
<comment type="similarity">
    <text evidence="1 3">Belongs to the type-B carboxylesterase/lipase family.</text>
</comment>
<feature type="domain" description="Carboxylesterase type B" evidence="4">
    <location>
        <begin position="9"/>
        <end position="464"/>
    </location>
</feature>
<evidence type="ECO:0000256" key="3">
    <source>
        <dbReference type="RuleBase" id="RU361235"/>
    </source>
</evidence>
<dbReference type="InterPro" id="IPR050309">
    <property type="entry name" value="Type-B_Carboxylest/Lipase"/>
</dbReference>
<dbReference type="GO" id="GO:0016787">
    <property type="term" value="F:hydrolase activity"/>
    <property type="evidence" value="ECO:0007669"/>
    <property type="project" value="UniProtKB-KW"/>
</dbReference>
<dbReference type="Pfam" id="PF00135">
    <property type="entry name" value="COesterase"/>
    <property type="match status" value="1"/>
</dbReference>
<proteinExistence type="inferred from homology"/>
<evidence type="ECO:0000256" key="2">
    <source>
        <dbReference type="ARBA" id="ARBA00022801"/>
    </source>
</evidence>
<dbReference type="AlphaFoldDB" id="A0A4V1C4S7"/>